<keyword evidence="4" id="KW-1133">Transmembrane helix</keyword>
<keyword evidence="2" id="KW-1003">Cell membrane</keyword>
<organism evidence="6">
    <name type="scientific">Thermomicrobium roseum</name>
    <dbReference type="NCBI Taxonomy" id="500"/>
    <lineage>
        <taxon>Bacteria</taxon>
        <taxon>Pseudomonadati</taxon>
        <taxon>Thermomicrobiota</taxon>
        <taxon>Thermomicrobia</taxon>
        <taxon>Thermomicrobiales</taxon>
        <taxon>Thermomicrobiaceae</taxon>
        <taxon>Thermomicrobium</taxon>
    </lineage>
</organism>
<evidence type="ECO:0000256" key="2">
    <source>
        <dbReference type="ARBA" id="ARBA00022475"/>
    </source>
</evidence>
<reference evidence="6" key="1">
    <citation type="journal article" date="2020" name="mSystems">
        <title>Genome- and Community-Level Interaction Insights into Carbon Utilization and Element Cycling Functions of Hydrothermarchaeota in Hydrothermal Sediment.</title>
        <authorList>
            <person name="Zhou Z."/>
            <person name="Liu Y."/>
            <person name="Xu W."/>
            <person name="Pan J."/>
            <person name="Luo Z.H."/>
            <person name="Li M."/>
        </authorList>
    </citation>
    <scope>NUCLEOTIDE SEQUENCE [LARGE SCALE GENOMIC DNA]</scope>
    <source>
        <strain evidence="6">SpSt-222</strain>
    </source>
</reference>
<evidence type="ECO:0000256" key="1">
    <source>
        <dbReference type="ARBA" id="ARBA00004651"/>
    </source>
</evidence>
<keyword evidence="3" id="KW-0812">Transmembrane</keyword>
<dbReference type="PANTHER" id="PTHR39087">
    <property type="entry name" value="UPF0104 MEMBRANE PROTEIN MJ1595"/>
    <property type="match status" value="1"/>
</dbReference>
<proteinExistence type="predicted"/>
<dbReference type="GO" id="GO:0005886">
    <property type="term" value="C:plasma membrane"/>
    <property type="evidence" value="ECO:0007669"/>
    <property type="project" value="UniProtKB-SubCell"/>
</dbReference>
<evidence type="ECO:0000256" key="5">
    <source>
        <dbReference type="ARBA" id="ARBA00023136"/>
    </source>
</evidence>
<dbReference type="PANTHER" id="PTHR39087:SF2">
    <property type="entry name" value="UPF0104 MEMBRANE PROTEIN MJ1595"/>
    <property type="match status" value="1"/>
</dbReference>
<dbReference type="EMBL" id="DSJL01000010">
    <property type="protein sequence ID" value="HEF65087.1"/>
    <property type="molecule type" value="Genomic_DNA"/>
</dbReference>
<accession>A0A7C1FTD0</accession>
<dbReference type="NCBIfam" id="TIGR00374">
    <property type="entry name" value="flippase-like domain"/>
    <property type="match status" value="1"/>
</dbReference>
<name>A0A7C1FTD0_THERO</name>
<comment type="caution">
    <text evidence="6">The sequence shown here is derived from an EMBL/GenBank/DDBJ whole genome shotgun (WGS) entry which is preliminary data.</text>
</comment>
<evidence type="ECO:0000256" key="4">
    <source>
        <dbReference type="ARBA" id="ARBA00022989"/>
    </source>
</evidence>
<comment type="subcellular location">
    <subcellularLocation>
        <location evidence="1">Cell membrane</location>
        <topology evidence="1">Multi-pass membrane protein</topology>
    </subcellularLocation>
</comment>
<protein>
    <submittedName>
        <fullName evidence="6">Flippase-like domain-containing protein</fullName>
    </submittedName>
</protein>
<dbReference type="AlphaFoldDB" id="A0A7C1FTD0"/>
<evidence type="ECO:0000256" key="3">
    <source>
        <dbReference type="ARBA" id="ARBA00022692"/>
    </source>
</evidence>
<keyword evidence="5" id="KW-0472">Membrane</keyword>
<dbReference type="InterPro" id="IPR022791">
    <property type="entry name" value="L-PG_synthase/AglD"/>
</dbReference>
<sequence length="348" mass="37127">MTGRQVNSGSVATVAMHGSALWRRLLVGLGLGIVVVAALAVVADVRTVLPTLAGFSWEILPVVLLLTAGNYACRFLKWQLYLRWVEVTDFPWRWSLAVFLSGFAMSITPGKVGEWLKAYLVSRLGGGAMAPLVPVVAAERLTDGIAMLVLGLASAAVGSGWGWEPLGILAVIVLLGLWLLQEERVVRPLLRFAGRAPVIRKRADAVEAVYDAARAIVSWRRLVLVSGLSVFSWSLECIGLFLILVGLGLRPEPELLAIATFVLSTASIAGALSLLPGGLGAAEAGITGLLIFLRPDVSTAVAATATVLIRIGTLWFGVFLGALALLWIQQRVLRSTEQSCAERERVGT</sequence>
<dbReference type="Pfam" id="PF03706">
    <property type="entry name" value="LPG_synthase_TM"/>
    <property type="match status" value="1"/>
</dbReference>
<gene>
    <name evidence="6" type="ORF">ENP47_05790</name>
</gene>
<evidence type="ECO:0000313" key="6">
    <source>
        <dbReference type="EMBL" id="HEF65087.1"/>
    </source>
</evidence>